<dbReference type="InParanoid" id="K0ILH1"/>
<keyword evidence="1" id="KW-0808">Transferase</keyword>
<dbReference type="InterPro" id="IPR002052">
    <property type="entry name" value="DNA_methylase_N6_adenine_CS"/>
</dbReference>
<proteinExistence type="predicted"/>
<dbReference type="Proteomes" id="UP000008037">
    <property type="component" value="Chromosome"/>
</dbReference>
<dbReference type="GO" id="GO:0032259">
    <property type="term" value="P:methylation"/>
    <property type="evidence" value="ECO:0007669"/>
    <property type="project" value="UniProtKB-KW"/>
</dbReference>
<dbReference type="PROSITE" id="PS00092">
    <property type="entry name" value="N6_MTASE"/>
    <property type="match status" value="1"/>
</dbReference>
<protein>
    <submittedName>
        <fullName evidence="1">Putative DNA methylase N-4/N-6</fullName>
    </submittedName>
</protein>
<sequence length="73" mass="8129">MSSGFNTNKLFHGDNLQILRDRIPAESVDLIYLDPPFNSKADYNILFKETTGELSTAQISGIGMKLRVNPTIT</sequence>
<organism evidence="1 2">
    <name type="scientific">Nitrososphaera gargensis (strain Ga9.2)</name>
    <dbReference type="NCBI Taxonomy" id="1237085"/>
    <lineage>
        <taxon>Archaea</taxon>
        <taxon>Nitrososphaerota</taxon>
        <taxon>Nitrososphaeria</taxon>
        <taxon>Nitrososphaerales</taxon>
        <taxon>Nitrososphaeraceae</taxon>
        <taxon>Nitrososphaera</taxon>
    </lineage>
</organism>
<dbReference type="HOGENOM" id="CLU_2695900_0_0_2"/>
<reference evidence="1 2" key="1">
    <citation type="journal article" date="2012" name="Environ. Microbiol.">
        <title>The genome of the ammonia-oxidizing Candidatus Nitrososphaera gargensis: insights into metabolic versatility and environmental adaptations.</title>
        <authorList>
            <person name="Spang A."/>
            <person name="Poehlein A."/>
            <person name="Offre P."/>
            <person name="Zumbragel S."/>
            <person name="Haider S."/>
            <person name="Rychlik N."/>
            <person name="Nowka B."/>
            <person name="Schmeisser C."/>
            <person name="Lebedeva E.V."/>
            <person name="Rattei T."/>
            <person name="Bohm C."/>
            <person name="Schmid M."/>
            <person name="Galushko A."/>
            <person name="Hatzenpichler R."/>
            <person name="Weinmaier T."/>
            <person name="Daniel R."/>
            <person name="Schleper C."/>
            <person name="Spieck E."/>
            <person name="Streit W."/>
            <person name="Wagner M."/>
        </authorList>
    </citation>
    <scope>NUCLEOTIDE SEQUENCE [LARGE SCALE GENOMIC DNA]</scope>
    <source>
        <strain evidence="2">Ga9.2</strain>
    </source>
</reference>
<dbReference type="BioCyc" id="CNIT1237085:G1324-3501-MONOMER"/>
<dbReference type="AlphaFoldDB" id="K0ILH1"/>
<dbReference type="SUPFAM" id="SSF53335">
    <property type="entry name" value="S-adenosyl-L-methionine-dependent methyltransferases"/>
    <property type="match status" value="1"/>
</dbReference>
<accession>K0ILH1</accession>
<dbReference type="KEGG" id="nga:Ngar_c35000"/>
<dbReference type="GO" id="GO:0003676">
    <property type="term" value="F:nucleic acid binding"/>
    <property type="evidence" value="ECO:0007669"/>
    <property type="project" value="InterPro"/>
</dbReference>
<name>K0ILH1_NITGG</name>
<evidence type="ECO:0000313" key="2">
    <source>
        <dbReference type="Proteomes" id="UP000008037"/>
    </source>
</evidence>
<keyword evidence="2" id="KW-1185">Reference proteome</keyword>
<evidence type="ECO:0000313" key="1">
    <source>
        <dbReference type="EMBL" id="AFU60413.1"/>
    </source>
</evidence>
<keyword evidence="1" id="KW-0489">Methyltransferase</keyword>
<gene>
    <name evidence="1" type="ordered locus">Ngar_c35000</name>
</gene>
<dbReference type="EMBL" id="CP002408">
    <property type="protein sequence ID" value="AFU60413.1"/>
    <property type="molecule type" value="Genomic_DNA"/>
</dbReference>
<dbReference type="InterPro" id="IPR029063">
    <property type="entry name" value="SAM-dependent_MTases_sf"/>
</dbReference>
<dbReference type="Gene3D" id="3.40.50.150">
    <property type="entry name" value="Vaccinia Virus protein VP39"/>
    <property type="match status" value="1"/>
</dbReference>
<dbReference type="GO" id="GO:0008168">
    <property type="term" value="F:methyltransferase activity"/>
    <property type="evidence" value="ECO:0007669"/>
    <property type="project" value="UniProtKB-KW"/>
</dbReference>
<dbReference type="STRING" id="1237085.Ngar_c35000"/>